<dbReference type="Proteomes" id="UP001222027">
    <property type="component" value="Unassembled WGS sequence"/>
</dbReference>
<dbReference type="EMBL" id="JAQQAF010000003">
    <property type="protein sequence ID" value="KAJ8500853.1"/>
    <property type="molecule type" value="Genomic_DNA"/>
</dbReference>
<evidence type="ECO:0000313" key="1">
    <source>
        <dbReference type="EMBL" id="KAJ8500853.1"/>
    </source>
</evidence>
<accession>A0AAV8RKG0</accession>
<keyword evidence="2" id="KW-1185">Reference proteome</keyword>
<reference evidence="1 2" key="1">
    <citation type="submission" date="2022-12" db="EMBL/GenBank/DDBJ databases">
        <title>Chromosome-scale assembly of the Ensete ventricosum genome.</title>
        <authorList>
            <person name="Dussert Y."/>
            <person name="Stocks J."/>
            <person name="Wendawek A."/>
            <person name="Woldeyes F."/>
            <person name="Nichols R.A."/>
            <person name="Borrell J.S."/>
        </authorList>
    </citation>
    <scope>NUCLEOTIDE SEQUENCE [LARGE SCALE GENOMIC DNA]</scope>
    <source>
        <strain evidence="2">cv. Maze</strain>
        <tissue evidence="1">Seeds</tissue>
    </source>
</reference>
<evidence type="ECO:0000313" key="2">
    <source>
        <dbReference type="Proteomes" id="UP001222027"/>
    </source>
</evidence>
<protein>
    <submittedName>
        <fullName evidence="1">Uncharacterized protein</fullName>
    </submittedName>
</protein>
<name>A0AAV8RKG0_ENSVE</name>
<dbReference type="AlphaFoldDB" id="A0AAV8RKG0"/>
<gene>
    <name evidence="1" type="ORF">OPV22_011405</name>
</gene>
<proteinExistence type="predicted"/>
<organism evidence="1 2">
    <name type="scientific">Ensete ventricosum</name>
    <name type="common">Abyssinian banana</name>
    <name type="synonym">Musa ensete</name>
    <dbReference type="NCBI Taxonomy" id="4639"/>
    <lineage>
        <taxon>Eukaryota</taxon>
        <taxon>Viridiplantae</taxon>
        <taxon>Streptophyta</taxon>
        <taxon>Embryophyta</taxon>
        <taxon>Tracheophyta</taxon>
        <taxon>Spermatophyta</taxon>
        <taxon>Magnoliopsida</taxon>
        <taxon>Liliopsida</taxon>
        <taxon>Zingiberales</taxon>
        <taxon>Musaceae</taxon>
        <taxon>Ensete</taxon>
    </lineage>
</organism>
<sequence length="83" mass="9160">MALLGLRRRAFFHKVAAGKAISQKEKGVGQVDVGEYALNQRRYTDVPGLLEKSISESVHPSPGNTILYHQGFQFHDETSCCLG</sequence>
<comment type="caution">
    <text evidence="1">The sequence shown here is derived from an EMBL/GenBank/DDBJ whole genome shotgun (WGS) entry which is preliminary data.</text>
</comment>